<comment type="caution">
    <text evidence="2">The sequence shown here is derived from an EMBL/GenBank/DDBJ whole genome shotgun (WGS) entry which is preliminary data.</text>
</comment>
<evidence type="ECO:0000313" key="2">
    <source>
        <dbReference type="EMBL" id="KKN71685.1"/>
    </source>
</evidence>
<dbReference type="EMBL" id="LAZR01000378">
    <property type="protein sequence ID" value="KKN71685.1"/>
    <property type="molecule type" value="Genomic_DNA"/>
</dbReference>
<gene>
    <name evidence="2" type="ORF">LCGC14_0418450</name>
</gene>
<accession>A0A0F9SRS6</accession>
<organism evidence="2">
    <name type="scientific">marine sediment metagenome</name>
    <dbReference type="NCBI Taxonomy" id="412755"/>
    <lineage>
        <taxon>unclassified sequences</taxon>
        <taxon>metagenomes</taxon>
        <taxon>ecological metagenomes</taxon>
    </lineage>
</organism>
<sequence>MKKLKILGLTLPLSFILFLGLTMPGFAETEISKAKLPVLTTSAGQSPDVTTVNIVLEEAGIKYDYCDVPNVEIVDAGVGLAGKESGTGFHVEIYTDMEKFPEGTPYKTVIIAIGASLKGMGASGLTVEKEVSRLKKIIDNCKKKKIFIIAVHVGGTSKRGAPGSDNERMIDAVAPYADYLIVSGDGNKDGRFDTIAKDNEIPLTQIEYALDLVDIFKQVFK</sequence>
<protein>
    <recommendedName>
        <fullName evidence="1">DUF6305 domain-containing protein</fullName>
    </recommendedName>
</protein>
<dbReference type="Pfam" id="PF19823">
    <property type="entry name" value="DUF6305"/>
    <property type="match status" value="1"/>
</dbReference>
<dbReference type="InterPro" id="IPR046272">
    <property type="entry name" value="DUF6305"/>
</dbReference>
<reference evidence="2" key="1">
    <citation type="journal article" date="2015" name="Nature">
        <title>Complex archaea that bridge the gap between prokaryotes and eukaryotes.</title>
        <authorList>
            <person name="Spang A."/>
            <person name="Saw J.H."/>
            <person name="Jorgensen S.L."/>
            <person name="Zaremba-Niedzwiedzka K."/>
            <person name="Martijn J."/>
            <person name="Lind A.E."/>
            <person name="van Eijk R."/>
            <person name="Schleper C."/>
            <person name="Guy L."/>
            <person name="Ettema T.J."/>
        </authorList>
    </citation>
    <scope>NUCLEOTIDE SEQUENCE</scope>
</reference>
<feature type="domain" description="DUF6305" evidence="1">
    <location>
        <begin position="36"/>
        <end position="220"/>
    </location>
</feature>
<evidence type="ECO:0000259" key="1">
    <source>
        <dbReference type="Pfam" id="PF19823"/>
    </source>
</evidence>
<name>A0A0F9SRS6_9ZZZZ</name>
<proteinExistence type="predicted"/>
<dbReference type="AlphaFoldDB" id="A0A0F9SRS6"/>